<dbReference type="GO" id="GO:0016020">
    <property type="term" value="C:membrane"/>
    <property type="evidence" value="ECO:0007669"/>
    <property type="project" value="TreeGrafter"/>
</dbReference>
<reference evidence="2" key="1">
    <citation type="submission" date="2021-01" db="EMBL/GenBank/DDBJ databases">
        <title>Whole genome shotgun sequence of Rhizocola hellebori NBRC 109834.</title>
        <authorList>
            <person name="Komaki H."/>
            <person name="Tamura T."/>
        </authorList>
    </citation>
    <scope>NUCLEOTIDE SEQUENCE</scope>
    <source>
        <strain evidence="2">NBRC 109834</strain>
    </source>
</reference>
<protein>
    <submittedName>
        <fullName evidence="2">Alpha/beta hydrolase</fullName>
    </submittedName>
</protein>
<comment type="caution">
    <text evidence="2">The sequence shown here is derived from an EMBL/GenBank/DDBJ whole genome shotgun (WGS) entry which is preliminary data.</text>
</comment>
<dbReference type="GO" id="GO:0047372">
    <property type="term" value="F:monoacylglycerol lipase activity"/>
    <property type="evidence" value="ECO:0007669"/>
    <property type="project" value="TreeGrafter"/>
</dbReference>
<accession>A0A8J3QB59</accession>
<dbReference type="Gene3D" id="3.40.50.1820">
    <property type="entry name" value="alpha/beta hydrolase"/>
    <property type="match status" value="1"/>
</dbReference>
<keyword evidence="2" id="KW-0378">Hydrolase</keyword>
<dbReference type="InterPro" id="IPR000639">
    <property type="entry name" value="Epox_hydrolase-like"/>
</dbReference>
<gene>
    <name evidence="2" type="ORF">Rhe02_45990</name>
</gene>
<dbReference type="InterPro" id="IPR029058">
    <property type="entry name" value="AB_hydrolase_fold"/>
</dbReference>
<dbReference type="GO" id="GO:0046464">
    <property type="term" value="P:acylglycerol catabolic process"/>
    <property type="evidence" value="ECO:0007669"/>
    <property type="project" value="TreeGrafter"/>
</dbReference>
<sequence length="310" mass="33228">MDTFPAGASYSRSIRVNDNAVHIRRTPALSPDAEPAVYVHGHGGSSTNWADLADLLSSRLDGMAVDLPGFGRSEPTRSYGLAQTAAALAGVVSAAGGPVHLIGNSYGGTVALHLAALRPELVRTLTLISPAVPFLNPRWSSHLSLSGVKLFLGGARALRRMVASTDPEELVAQSLARCCADPGAIPWTRVQAEVDELRQAMSLPWRPVAEARSYRGLIFELLRGHLPGRTSLRSLARRLTMPTLVLWGEQDRVLNVKLAGVLARLIPHARLVVLDRVGHLPHLEAPHRVANVLSSFLAERHGQLSPAAAD</sequence>
<organism evidence="2 3">
    <name type="scientific">Rhizocola hellebori</name>
    <dbReference type="NCBI Taxonomy" id="1392758"/>
    <lineage>
        <taxon>Bacteria</taxon>
        <taxon>Bacillati</taxon>
        <taxon>Actinomycetota</taxon>
        <taxon>Actinomycetes</taxon>
        <taxon>Micromonosporales</taxon>
        <taxon>Micromonosporaceae</taxon>
        <taxon>Rhizocola</taxon>
    </lineage>
</organism>
<dbReference type="EMBL" id="BONY01000028">
    <property type="protein sequence ID" value="GIH06532.1"/>
    <property type="molecule type" value="Genomic_DNA"/>
</dbReference>
<dbReference type="Proteomes" id="UP000612899">
    <property type="component" value="Unassembled WGS sequence"/>
</dbReference>
<dbReference type="AlphaFoldDB" id="A0A8J3QB59"/>
<evidence type="ECO:0000259" key="1">
    <source>
        <dbReference type="Pfam" id="PF00561"/>
    </source>
</evidence>
<dbReference type="PRINTS" id="PR00111">
    <property type="entry name" value="ABHYDROLASE"/>
</dbReference>
<dbReference type="InterPro" id="IPR050266">
    <property type="entry name" value="AB_hydrolase_sf"/>
</dbReference>
<evidence type="ECO:0000313" key="3">
    <source>
        <dbReference type="Proteomes" id="UP000612899"/>
    </source>
</evidence>
<proteinExistence type="predicted"/>
<dbReference type="PRINTS" id="PR00412">
    <property type="entry name" value="EPOXHYDRLASE"/>
</dbReference>
<dbReference type="RefSeq" id="WP_203910347.1">
    <property type="nucleotide sequence ID" value="NZ_BONY01000028.1"/>
</dbReference>
<feature type="domain" description="AB hydrolase-1" evidence="1">
    <location>
        <begin position="37"/>
        <end position="286"/>
    </location>
</feature>
<dbReference type="PANTHER" id="PTHR43798:SF33">
    <property type="entry name" value="HYDROLASE, PUTATIVE (AFU_ORTHOLOGUE AFUA_2G14860)-RELATED"/>
    <property type="match status" value="1"/>
</dbReference>
<name>A0A8J3QB59_9ACTN</name>
<dbReference type="SUPFAM" id="SSF53474">
    <property type="entry name" value="alpha/beta-Hydrolases"/>
    <property type="match status" value="1"/>
</dbReference>
<dbReference type="PANTHER" id="PTHR43798">
    <property type="entry name" value="MONOACYLGLYCEROL LIPASE"/>
    <property type="match status" value="1"/>
</dbReference>
<keyword evidence="3" id="KW-1185">Reference proteome</keyword>
<dbReference type="Pfam" id="PF00561">
    <property type="entry name" value="Abhydrolase_1"/>
    <property type="match status" value="1"/>
</dbReference>
<evidence type="ECO:0000313" key="2">
    <source>
        <dbReference type="EMBL" id="GIH06532.1"/>
    </source>
</evidence>
<dbReference type="InterPro" id="IPR000073">
    <property type="entry name" value="AB_hydrolase_1"/>
</dbReference>